<accession>A0ABU1SE13</accession>
<evidence type="ECO:0000256" key="1">
    <source>
        <dbReference type="SAM" id="MobiDB-lite"/>
    </source>
</evidence>
<feature type="compositionally biased region" description="Low complexity" evidence="1">
    <location>
        <begin position="64"/>
        <end position="73"/>
    </location>
</feature>
<feature type="region of interest" description="Disordered" evidence="1">
    <location>
        <begin position="51"/>
        <end position="79"/>
    </location>
</feature>
<dbReference type="Proteomes" id="UP001259347">
    <property type="component" value="Unassembled WGS sequence"/>
</dbReference>
<evidence type="ECO:0008006" key="4">
    <source>
        <dbReference type="Google" id="ProtNLM"/>
    </source>
</evidence>
<dbReference type="PROSITE" id="PS51257">
    <property type="entry name" value="PROKAR_LIPOPROTEIN"/>
    <property type="match status" value="1"/>
</dbReference>
<evidence type="ECO:0000313" key="2">
    <source>
        <dbReference type="EMBL" id="MDR6867839.1"/>
    </source>
</evidence>
<protein>
    <recommendedName>
        <fullName evidence="4">Lipoprotein</fullName>
    </recommendedName>
</protein>
<comment type="caution">
    <text evidence="2">The sequence shown here is derived from an EMBL/GenBank/DDBJ whole genome shotgun (WGS) entry which is preliminary data.</text>
</comment>
<dbReference type="RefSeq" id="WP_310021065.1">
    <property type="nucleotide sequence ID" value="NZ_JAVDUM010000010.1"/>
</dbReference>
<gene>
    <name evidence="2" type="ORF">J2Y69_002447</name>
</gene>
<sequence length="152" mass="15769">MHGRSLSLASLIAALCMITGCTPGVVGGDPADGARAAAERDVSAVLRAAGLDAPEQRGDSLEQPCSSPSPMSSQREWSATSTAVIEPGSADSLFRRVAEEMSGEDGWELVGEGKSPVWPMRGIGLAHGERNVILVIDQAGRMVTVTAQSACY</sequence>
<proteinExistence type="predicted"/>
<keyword evidence="3" id="KW-1185">Reference proteome</keyword>
<dbReference type="EMBL" id="JAVDUM010000010">
    <property type="protein sequence ID" value="MDR6867839.1"/>
    <property type="molecule type" value="Genomic_DNA"/>
</dbReference>
<name>A0ABU1SE13_9MICO</name>
<organism evidence="2 3">
    <name type="scientific">Microbacterium resistens</name>
    <dbReference type="NCBI Taxonomy" id="156977"/>
    <lineage>
        <taxon>Bacteria</taxon>
        <taxon>Bacillati</taxon>
        <taxon>Actinomycetota</taxon>
        <taxon>Actinomycetes</taxon>
        <taxon>Micrococcales</taxon>
        <taxon>Microbacteriaceae</taxon>
        <taxon>Microbacterium</taxon>
    </lineage>
</organism>
<evidence type="ECO:0000313" key="3">
    <source>
        <dbReference type="Proteomes" id="UP001259347"/>
    </source>
</evidence>
<reference evidence="2 3" key="1">
    <citation type="submission" date="2023-07" db="EMBL/GenBank/DDBJ databases">
        <title>Sorghum-associated microbial communities from plants grown in Nebraska, USA.</title>
        <authorList>
            <person name="Schachtman D."/>
        </authorList>
    </citation>
    <scope>NUCLEOTIDE SEQUENCE [LARGE SCALE GENOMIC DNA]</scope>
    <source>
        <strain evidence="2 3">2980</strain>
    </source>
</reference>